<name>A0ABQ5AA09_9ASTR</name>
<evidence type="ECO:0000256" key="4">
    <source>
        <dbReference type="ARBA" id="ARBA00022722"/>
    </source>
</evidence>
<gene>
    <name evidence="18" type="ORF">Tco_0819145</name>
</gene>
<dbReference type="InterPro" id="IPR012337">
    <property type="entry name" value="RNaseH-like_sf"/>
</dbReference>
<keyword evidence="2" id="KW-0808">Transferase</keyword>
<evidence type="ECO:0000256" key="7">
    <source>
        <dbReference type="ARBA" id="ARBA00022759"/>
    </source>
</evidence>
<dbReference type="InterPro" id="IPR056924">
    <property type="entry name" value="SH3_Tf2-1"/>
</dbReference>
<dbReference type="InterPro" id="IPR045358">
    <property type="entry name" value="Ty3_capsid"/>
</dbReference>
<evidence type="ECO:0000256" key="5">
    <source>
        <dbReference type="ARBA" id="ARBA00022723"/>
    </source>
</evidence>
<dbReference type="Gene3D" id="3.30.420.10">
    <property type="entry name" value="Ribonuclease H-like superfamily/Ribonuclease H"/>
    <property type="match status" value="1"/>
</dbReference>
<dbReference type="SUPFAM" id="SSF53098">
    <property type="entry name" value="Ribonuclease H-like"/>
    <property type="match status" value="1"/>
</dbReference>
<dbReference type="Gene3D" id="3.10.10.10">
    <property type="entry name" value="HIV Type 1 Reverse Transcriptase, subunit A, domain 1"/>
    <property type="match status" value="1"/>
</dbReference>
<dbReference type="PANTHER" id="PTHR37984">
    <property type="entry name" value="PROTEIN CBG26694"/>
    <property type="match status" value="1"/>
</dbReference>
<accession>A0ABQ5AA09</accession>
<feature type="domain" description="Integrase catalytic" evidence="17">
    <location>
        <begin position="1099"/>
        <end position="1263"/>
    </location>
</feature>
<keyword evidence="4" id="KW-0540">Nuclease</keyword>
<evidence type="ECO:0000259" key="16">
    <source>
        <dbReference type="PROSITE" id="PS50878"/>
    </source>
</evidence>
<dbReference type="Pfam" id="PF19259">
    <property type="entry name" value="Ty3_capsid"/>
    <property type="match status" value="1"/>
</dbReference>
<dbReference type="CDD" id="cd01647">
    <property type="entry name" value="RT_LTR"/>
    <property type="match status" value="1"/>
</dbReference>
<dbReference type="Gene3D" id="3.10.20.370">
    <property type="match status" value="1"/>
</dbReference>
<evidence type="ECO:0000256" key="3">
    <source>
        <dbReference type="ARBA" id="ARBA00022695"/>
    </source>
</evidence>
<evidence type="ECO:0000256" key="8">
    <source>
        <dbReference type="ARBA" id="ARBA00022801"/>
    </source>
</evidence>
<evidence type="ECO:0000256" key="12">
    <source>
        <dbReference type="ARBA" id="ARBA00022932"/>
    </source>
</evidence>
<keyword evidence="15" id="KW-0511">Multifunctional enzyme</keyword>
<dbReference type="Pfam" id="PF24626">
    <property type="entry name" value="SH3_Tf2-1"/>
    <property type="match status" value="1"/>
</dbReference>
<dbReference type="Gene3D" id="3.30.70.270">
    <property type="match status" value="2"/>
</dbReference>
<evidence type="ECO:0000256" key="13">
    <source>
        <dbReference type="ARBA" id="ARBA00023125"/>
    </source>
</evidence>
<dbReference type="InterPro" id="IPR021109">
    <property type="entry name" value="Peptidase_aspartic_dom_sf"/>
</dbReference>
<evidence type="ECO:0000256" key="11">
    <source>
        <dbReference type="ARBA" id="ARBA00022918"/>
    </source>
</evidence>
<keyword evidence="1" id="KW-0645">Protease</keyword>
<dbReference type="Pfam" id="PF17919">
    <property type="entry name" value="RT_RNaseH_2"/>
    <property type="match status" value="1"/>
</dbReference>
<dbReference type="PROSITE" id="PS50878">
    <property type="entry name" value="RT_POL"/>
    <property type="match status" value="1"/>
</dbReference>
<keyword evidence="11" id="KW-0695">RNA-directed DNA polymerase</keyword>
<dbReference type="SUPFAM" id="SSF54160">
    <property type="entry name" value="Chromo domain-like"/>
    <property type="match status" value="1"/>
</dbReference>
<dbReference type="Gene3D" id="1.10.340.70">
    <property type="match status" value="1"/>
</dbReference>
<keyword evidence="8" id="KW-0378">Hydrolase</keyword>
<sequence length="1461" mass="165871">MAPSTRITSTSNTNTDEGITREYLDAQLAEMRNLITTLGLQQNQVLNNGNGRQANQFSRLAKVEFPKFQGDDVRGWAFKCDQFFLIDNTPAEEKVKIVSVHLSDKALLWHRQFISNNGDNVGWEVYKAAIIQRFGSVFEDPMAALKNAKYEKNAKEYQDVFDTLLCRVTISQEHAISLYLGGLPTELEMSVRMFKPATLADAYSLTNLQEAILEAVKKKNKPMVTSNVSRFGNGSYYGNNNKPALLPLPAPNNPVRSKPNTPVTAPMRKQLTQKEYQDKRAQNLCFYCDQKYTPGHKCSGQLFSLVVLADGEEEGLDWEDHEDLMGVEELPQISLNALNGASTYQTMRVTGKIGNHELHILVDCGSTHNFLDLEVSRKLGCQLKPTCPMAVTVGGGRHLLSNSKCKDFEWQLQGETFVADMMVLPLGGCEMVLGIQWLSTLGDIKCNFKQLKMEFIYNKRRMVLRGTPKASVQWMEGKRQDKEVVSVGNAELLMLSVYPNTGPQLLNLQSESATAQIDTALEEVVQNYADVFDIPTELPPRRTHDHKIPLQEGTQPVNIRPYRHPPTQKNAIEAMVKELLEAGVIKHSTSPFASPIVMVKKKDNTWRMCIDYRQLNKHTIKDKFPIPVIEELIDELHGATVFTKLDLRSGYHQIRMVEDDVAKTAFKTHEGHYEFLVMPFGLTNAPSTFQALMNEVFKPFLRKFTLVFFDDILIYSCNLTEHVQHLVAVLDTMRRNQLYAKKSKCVFGTSHVEYLGHVISAEGVATDSNKIKVMQEWPVPTTVKQLRGFLGLTGYYRRFIKNFASISRPLTMLLKKNAFGWNNEAQISFEQLKQAMISAPVLSLPNFDQPFIVETDASGVGLGAVLQQNGHPIAYLSKTLSAKHQALSTYEKEFLAVLLALEKWRGYLLDRHFVIKTDHYSLKYLLDQRITTPTQMKWLPKLMGFDYEVIYKKGSENIAADALSRVQIQGELITMSCSSITTDLVAKIAKTWEEDTALQDIIVKLKQDGRAKKHYQWVNENLIRKGKLVVGKDEAVRNEILNHFHEGAIGGHSGVKVTTQKLCSLFYWKGLRKQVKNFVRECLVCQRYKPDLAAYPGLLQPLPIPEKVWTSVSMDFIEKLPKSQGKTAILVVVDRLSKYAHFVALSHPFTAVQVAQVFLDTIYKLHGLPQTIVSDRDKVFISTFWRELFKLLQVKLTMSTAYHPQTDGQTEVVNRCLEGYLRCMTGEHPKEWAKWLPLAELWYNTNYHSAINTTPFEVVYGQTPPIHVPYLGGVSKVEAVDRSLKARELAIQVLKFHLKRAQNRMKQHADKGRSERILEVGDWVLLKLQPHRQVTLRKDKQHKFSAKYYGPYKVLEKIGSVAYKLMLPATAQVHDVFHVSQLKKVKGAITNLIPVTPLPQCDNQGQIEVQPMTILDRKMVKHKNAAVVYALIQWTNGTIEDATWERLDELTKNYPDFDISS</sequence>
<dbReference type="CDD" id="cd00303">
    <property type="entry name" value="retropepsin_like"/>
    <property type="match status" value="1"/>
</dbReference>
<keyword evidence="10" id="KW-0229">DNA integration</keyword>
<evidence type="ECO:0000256" key="2">
    <source>
        <dbReference type="ARBA" id="ARBA00022679"/>
    </source>
</evidence>
<evidence type="ECO:0000256" key="10">
    <source>
        <dbReference type="ARBA" id="ARBA00022908"/>
    </source>
</evidence>
<dbReference type="InterPro" id="IPR050951">
    <property type="entry name" value="Retrovirus_Pol_polyprotein"/>
</dbReference>
<evidence type="ECO:0000256" key="1">
    <source>
        <dbReference type="ARBA" id="ARBA00022670"/>
    </source>
</evidence>
<dbReference type="Pfam" id="PF00078">
    <property type="entry name" value="RVT_1"/>
    <property type="match status" value="1"/>
</dbReference>
<evidence type="ECO:0000256" key="6">
    <source>
        <dbReference type="ARBA" id="ARBA00022750"/>
    </source>
</evidence>
<dbReference type="InterPro" id="IPR000477">
    <property type="entry name" value="RT_dom"/>
</dbReference>
<evidence type="ECO:0000259" key="17">
    <source>
        <dbReference type="PROSITE" id="PS50994"/>
    </source>
</evidence>
<dbReference type="InterPro" id="IPR041577">
    <property type="entry name" value="RT_RNaseH_2"/>
</dbReference>
<dbReference type="PANTHER" id="PTHR37984:SF5">
    <property type="entry name" value="PROTEIN NYNRIN-LIKE"/>
    <property type="match status" value="1"/>
</dbReference>
<evidence type="ECO:0000313" key="18">
    <source>
        <dbReference type="EMBL" id="GJS97975.1"/>
    </source>
</evidence>
<keyword evidence="7" id="KW-0255">Endonuclease</keyword>
<dbReference type="InterPro" id="IPR001584">
    <property type="entry name" value="Integrase_cat-core"/>
</dbReference>
<keyword evidence="14" id="KW-0233">DNA recombination</keyword>
<evidence type="ECO:0000256" key="15">
    <source>
        <dbReference type="ARBA" id="ARBA00023268"/>
    </source>
</evidence>
<dbReference type="Pfam" id="PF08284">
    <property type="entry name" value="RVP_2"/>
    <property type="match status" value="1"/>
</dbReference>
<dbReference type="Gene3D" id="2.40.70.10">
    <property type="entry name" value="Acid Proteases"/>
    <property type="match status" value="1"/>
</dbReference>
<dbReference type="InterPro" id="IPR043502">
    <property type="entry name" value="DNA/RNA_pol_sf"/>
</dbReference>
<feature type="domain" description="Reverse transcriptase" evidence="16">
    <location>
        <begin position="580"/>
        <end position="759"/>
    </location>
</feature>
<evidence type="ECO:0000256" key="9">
    <source>
        <dbReference type="ARBA" id="ARBA00022842"/>
    </source>
</evidence>
<dbReference type="PROSITE" id="PS50994">
    <property type="entry name" value="INTEGRASE"/>
    <property type="match status" value="1"/>
</dbReference>
<keyword evidence="5" id="KW-0479">Metal-binding</keyword>
<keyword evidence="13" id="KW-0238">DNA-binding</keyword>
<dbReference type="Pfam" id="PF00665">
    <property type="entry name" value="rve"/>
    <property type="match status" value="1"/>
</dbReference>
<proteinExistence type="predicted"/>
<dbReference type="Proteomes" id="UP001151760">
    <property type="component" value="Unassembled WGS sequence"/>
</dbReference>
<keyword evidence="9" id="KW-0460">Magnesium</keyword>
<dbReference type="Pfam" id="PF17921">
    <property type="entry name" value="Integrase_H2C2"/>
    <property type="match status" value="1"/>
</dbReference>
<comment type="caution">
    <text evidence="18">The sequence shown here is derived from an EMBL/GenBank/DDBJ whole genome shotgun (WGS) entry which is preliminary data.</text>
</comment>
<dbReference type="CDD" id="cd09274">
    <property type="entry name" value="RNase_HI_RT_Ty3"/>
    <property type="match status" value="1"/>
</dbReference>
<dbReference type="InterPro" id="IPR016197">
    <property type="entry name" value="Chromo-like_dom_sf"/>
</dbReference>
<reference evidence="18" key="1">
    <citation type="journal article" date="2022" name="Int. J. Mol. Sci.">
        <title>Draft Genome of Tanacetum Coccineum: Genomic Comparison of Closely Related Tanacetum-Family Plants.</title>
        <authorList>
            <person name="Yamashiro T."/>
            <person name="Shiraishi A."/>
            <person name="Nakayama K."/>
            <person name="Satake H."/>
        </authorList>
    </citation>
    <scope>NUCLEOTIDE SEQUENCE</scope>
</reference>
<keyword evidence="19" id="KW-1185">Reference proteome</keyword>
<evidence type="ECO:0000313" key="19">
    <source>
        <dbReference type="Proteomes" id="UP001151760"/>
    </source>
</evidence>
<keyword evidence="6" id="KW-0064">Aspartyl protease</keyword>
<dbReference type="InterPro" id="IPR036397">
    <property type="entry name" value="RNaseH_sf"/>
</dbReference>
<dbReference type="EMBL" id="BQNB010012006">
    <property type="protein sequence ID" value="GJS97975.1"/>
    <property type="molecule type" value="Genomic_DNA"/>
</dbReference>
<organism evidence="18 19">
    <name type="scientific">Tanacetum coccineum</name>
    <dbReference type="NCBI Taxonomy" id="301880"/>
    <lineage>
        <taxon>Eukaryota</taxon>
        <taxon>Viridiplantae</taxon>
        <taxon>Streptophyta</taxon>
        <taxon>Embryophyta</taxon>
        <taxon>Tracheophyta</taxon>
        <taxon>Spermatophyta</taxon>
        <taxon>Magnoliopsida</taxon>
        <taxon>eudicotyledons</taxon>
        <taxon>Gunneridae</taxon>
        <taxon>Pentapetalae</taxon>
        <taxon>asterids</taxon>
        <taxon>campanulids</taxon>
        <taxon>Asterales</taxon>
        <taxon>Asteraceae</taxon>
        <taxon>Asteroideae</taxon>
        <taxon>Anthemideae</taxon>
        <taxon>Anthemidinae</taxon>
        <taxon>Tanacetum</taxon>
    </lineage>
</organism>
<dbReference type="SUPFAM" id="SSF56672">
    <property type="entry name" value="DNA/RNA polymerases"/>
    <property type="match status" value="1"/>
</dbReference>
<evidence type="ECO:0000256" key="14">
    <source>
        <dbReference type="ARBA" id="ARBA00023172"/>
    </source>
</evidence>
<keyword evidence="12" id="KW-0239">DNA-directed DNA polymerase</keyword>
<dbReference type="InterPro" id="IPR041588">
    <property type="entry name" value="Integrase_H2C2"/>
</dbReference>
<protein>
    <submittedName>
        <fullName evidence="18">Retrotransposon-related protein</fullName>
    </submittedName>
</protein>
<dbReference type="InterPro" id="IPR043128">
    <property type="entry name" value="Rev_trsase/Diguanyl_cyclase"/>
</dbReference>
<dbReference type="SUPFAM" id="SSF50630">
    <property type="entry name" value="Acid proteases"/>
    <property type="match status" value="1"/>
</dbReference>
<keyword evidence="3" id="KW-0548">Nucleotidyltransferase</keyword>
<reference evidence="18" key="2">
    <citation type="submission" date="2022-01" db="EMBL/GenBank/DDBJ databases">
        <authorList>
            <person name="Yamashiro T."/>
            <person name="Shiraishi A."/>
            <person name="Satake H."/>
            <person name="Nakayama K."/>
        </authorList>
    </citation>
    <scope>NUCLEOTIDE SEQUENCE</scope>
</reference>